<evidence type="ECO:0000256" key="1">
    <source>
        <dbReference type="SAM" id="MobiDB-lite"/>
    </source>
</evidence>
<dbReference type="Proteomes" id="UP001500221">
    <property type="component" value="Unassembled WGS sequence"/>
</dbReference>
<organism evidence="2 3">
    <name type="scientific">Nocardioides marinquilinus</name>
    <dbReference type="NCBI Taxonomy" id="1210400"/>
    <lineage>
        <taxon>Bacteria</taxon>
        <taxon>Bacillati</taxon>
        <taxon>Actinomycetota</taxon>
        <taxon>Actinomycetes</taxon>
        <taxon>Propionibacteriales</taxon>
        <taxon>Nocardioidaceae</taxon>
        <taxon>Nocardioides</taxon>
    </lineage>
</organism>
<accession>A0ABP9PXI0</accession>
<proteinExistence type="predicted"/>
<evidence type="ECO:0000313" key="2">
    <source>
        <dbReference type="EMBL" id="GAA5153863.1"/>
    </source>
</evidence>
<evidence type="ECO:0000313" key="3">
    <source>
        <dbReference type="Proteomes" id="UP001500221"/>
    </source>
</evidence>
<gene>
    <name evidence="2" type="ORF">GCM10023340_36510</name>
</gene>
<feature type="region of interest" description="Disordered" evidence="1">
    <location>
        <begin position="116"/>
        <end position="170"/>
    </location>
</feature>
<dbReference type="EMBL" id="BAABKG010000005">
    <property type="protein sequence ID" value="GAA5153863.1"/>
    <property type="molecule type" value="Genomic_DNA"/>
</dbReference>
<comment type="caution">
    <text evidence="2">The sequence shown here is derived from an EMBL/GenBank/DDBJ whole genome shotgun (WGS) entry which is preliminary data.</text>
</comment>
<protein>
    <submittedName>
        <fullName evidence="2">Uncharacterized protein</fullName>
    </submittedName>
</protein>
<feature type="compositionally biased region" description="Polar residues" evidence="1">
    <location>
        <begin position="159"/>
        <end position="170"/>
    </location>
</feature>
<sequence>MSDQRLWARHFLDEWLARSGDPRMPYWLRVTALAYGSHANNGHARFKRGEIALVLGGVDEHGRVRPHANVGREIDRAVEYGWLELGSYWGCLIVPAHSVRKGEMFAKPAPCPLAEKHKRERANSSVSERLRVVSSTSGERFAHERAHSVSGSERAGLSSDLSPTRQPEAS</sequence>
<reference evidence="3" key="1">
    <citation type="journal article" date="2019" name="Int. J. Syst. Evol. Microbiol.">
        <title>The Global Catalogue of Microorganisms (GCM) 10K type strain sequencing project: providing services to taxonomists for standard genome sequencing and annotation.</title>
        <authorList>
            <consortium name="The Broad Institute Genomics Platform"/>
            <consortium name="The Broad Institute Genome Sequencing Center for Infectious Disease"/>
            <person name="Wu L."/>
            <person name="Ma J."/>
        </authorList>
    </citation>
    <scope>NUCLEOTIDE SEQUENCE [LARGE SCALE GENOMIC DNA]</scope>
    <source>
        <strain evidence="3">JCM 18459</strain>
    </source>
</reference>
<name>A0ABP9PXI0_9ACTN</name>
<dbReference type="RefSeq" id="WP_345462015.1">
    <property type="nucleotide sequence ID" value="NZ_BAABKG010000005.1"/>
</dbReference>
<keyword evidence="3" id="KW-1185">Reference proteome</keyword>
<feature type="compositionally biased region" description="Low complexity" evidence="1">
    <location>
        <begin position="124"/>
        <end position="137"/>
    </location>
</feature>